<sequence>MTNLTSREFGKYIKRKRLDRKWTQERLADETNMDEKYISKLENGKKDPRWSTIAKVVQALDLPSIDIKEMLEKDRT</sequence>
<dbReference type="Gene3D" id="1.10.260.40">
    <property type="entry name" value="lambda repressor-like DNA-binding domains"/>
    <property type="match status" value="1"/>
</dbReference>
<accession>A0ABV7CYT0</accession>
<comment type="caution">
    <text evidence="2">The sequence shown here is derived from an EMBL/GenBank/DDBJ whole genome shotgun (WGS) entry which is preliminary data.</text>
</comment>
<feature type="domain" description="HTH cro/C1-type" evidence="1">
    <location>
        <begin position="13"/>
        <end position="67"/>
    </location>
</feature>
<dbReference type="SUPFAM" id="SSF47413">
    <property type="entry name" value="lambda repressor-like DNA-binding domains"/>
    <property type="match status" value="1"/>
</dbReference>
<dbReference type="RefSeq" id="WP_390274052.1">
    <property type="nucleotide sequence ID" value="NZ_JBHRSA010000052.1"/>
</dbReference>
<protein>
    <submittedName>
        <fullName evidence="2">Helix-turn-helix domain-containing protein</fullName>
    </submittedName>
</protein>
<dbReference type="InterPro" id="IPR001387">
    <property type="entry name" value="Cro/C1-type_HTH"/>
</dbReference>
<organism evidence="2 3">
    <name type="scientific">Virgibacillus xinjiangensis</name>
    <dbReference type="NCBI Taxonomy" id="393090"/>
    <lineage>
        <taxon>Bacteria</taxon>
        <taxon>Bacillati</taxon>
        <taxon>Bacillota</taxon>
        <taxon>Bacilli</taxon>
        <taxon>Bacillales</taxon>
        <taxon>Bacillaceae</taxon>
        <taxon>Virgibacillus</taxon>
    </lineage>
</organism>
<dbReference type="InterPro" id="IPR010982">
    <property type="entry name" value="Lambda_DNA-bd_dom_sf"/>
</dbReference>
<dbReference type="Pfam" id="PF01381">
    <property type="entry name" value="HTH_3"/>
    <property type="match status" value="1"/>
</dbReference>
<proteinExistence type="predicted"/>
<reference evidence="3" key="1">
    <citation type="journal article" date="2019" name="Int. J. Syst. Evol. Microbiol.">
        <title>The Global Catalogue of Microorganisms (GCM) 10K type strain sequencing project: providing services to taxonomists for standard genome sequencing and annotation.</title>
        <authorList>
            <consortium name="The Broad Institute Genomics Platform"/>
            <consortium name="The Broad Institute Genome Sequencing Center for Infectious Disease"/>
            <person name="Wu L."/>
            <person name="Ma J."/>
        </authorList>
    </citation>
    <scope>NUCLEOTIDE SEQUENCE [LARGE SCALE GENOMIC DNA]</scope>
    <source>
        <strain evidence="3">KCTC 13128</strain>
    </source>
</reference>
<evidence type="ECO:0000259" key="1">
    <source>
        <dbReference type="PROSITE" id="PS50943"/>
    </source>
</evidence>
<dbReference type="PROSITE" id="PS50943">
    <property type="entry name" value="HTH_CROC1"/>
    <property type="match status" value="1"/>
</dbReference>
<dbReference type="EMBL" id="JBHRSA010000052">
    <property type="protein sequence ID" value="MFC3041453.1"/>
    <property type="molecule type" value="Genomic_DNA"/>
</dbReference>
<name>A0ABV7CYT0_9BACI</name>
<keyword evidence="3" id="KW-1185">Reference proteome</keyword>
<dbReference type="Proteomes" id="UP001595279">
    <property type="component" value="Unassembled WGS sequence"/>
</dbReference>
<dbReference type="SMART" id="SM00530">
    <property type="entry name" value="HTH_XRE"/>
    <property type="match status" value="1"/>
</dbReference>
<evidence type="ECO:0000313" key="2">
    <source>
        <dbReference type="EMBL" id="MFC3041453.1"/>
    </source>
</evidence>
<dbReference type="CDD" id="cd00093">
    <property type="entry name" value="HTH_XRE"/>
    <property type="match status" value="1"/>
</dbReference>
<gene>
    <name evidence="2" type="ORF">ACFOGI_14490</name>
</gene>
<evidence type="ECO:0000313" key="3">
    <source>
        <dbReference type="Proteomes" id="UP001595279"/>
    </source>
</evidence>